<evidence type="ECO:0000313" key="2">
    <source>
        <dbReference type="Proteomes" id="UP000619078"/>
    </source>
</evidence>
<dbReference type="AlphaFoldDB" id="A0A926NMQ9"/>
<dbReference type="Proteomes" id="UP000619078">
    <property type="component" value="Unassembled WGS sequence"/>
</dbReference>
<dbReference type="RefSeq" id="WP_224746395.1">
    <property type="nucleotide sequence ID" value="NZ_JACWMX010000008.1"/>
</dbReference>
<protein>
    <submittedName>
        <fullName evidence="1">Uncharacterized protein</fullName>
    </submittedName>
</protein>
<dbReference type="EMBL" id="JACWMX010000008">
    <property type="protein sequence ID" value="MBD1394934.1"/>
    <property type="molecule type" value="Genomic_DNA"/>
</dbReference>
<organism evidence="1 2">
    <name type="scientific">Mucilaginibacter glaciei</name>
    <dbReference type="NCBI Taxonomy" id="2772109"/>
    <lineage>
        <taxon>Bacteria</taxon>
        <taxon>Pseudomonadati</taxon>
        <taxon>Bacteroidota</taxon>
        <taxon>Sphingobacteriia</taxon>
        <taxon>Sphingobacteriales</taxon>
        <taxon>Sphingobacteriaceae</taxon>
        <taxon>Mucilaginibacter</taxon>
    </lineage>
</organism>
<comment type="caution">
    <text evidence="1">The sequence shown here is derived from an EMBL/GenBank/DDBJ whole genome shotgun (WGS) entry which is preliminary data.</text>
</comment>
<gene>
    <name evidence="1" type="ORF">IDJ76_17645</name>
</gene>
<reference evidence="1" key="1">
    <citation type="submission" date="2020-09" db="EMBL/GenBank/DDBJ databases">
        <title>Novel species of Mucilaginibacter isolated from a glacier on the Tibetan Plateau.</title>
        <authorList>
            <person name="Liu Q."/>
            <person name="Xin Y.-H."/>
        </authorList>
    </citation>
    <scope>NUCLEOTIDE SEQUENCE</scope>
    <source>
        <strain evidence="1">ZB1P21</strain>
    </source>
</reference>
<accession>A0A926NMQ9</accession>
<name>A0A926NMQ9_9SPHI</name>
<evidence type="ECO:0000313" key="1">
    <source>
        <dbReference type="EMBL" id="MBD1394934.1"/>
    </source>
</evidence>
<proteinExistence type="predicted"/>
<sequence length="64" mass="7227">MISEIEQQSFDFDWFFTDGTNIEFAASGGGKLPLTISVSRLDFDIVSTYFNTRTRICDAVINPK</sequence>
<keyword evidence="2" id="KW-1185">Reference proteome</keyword>